<dbReference type="Gene3D" id="3.40.50.620">
    <property type="entry name" value="HUPs"/>
    <property type="match status" value="1"/>
</dbReference>
<protein>
    <recommendedName>
        <fullName evidence="8">Glutamate--tRNA ligase</fullName>
        <ecNumber evidence="8">6.1.1.17</ecNumber>
    </recommendedName>
    <alternativeName>
        <fullName evidence="8">Glutamyl-tRNA synthetase</fullName>
        <shortName evidence="8">GluRS</shortName>
    </alternativeName>
</protein>
<keyword evidence="6 8" id="KW-0648">Protein biosynthesis</keyword>
<comment type="similarity">
    <text evidence="1 8">Belongs to the class-I aminoacyl-tRNA synthetase family. Glutamate--tRNA ligase type 1 subfamily.</text>
</comment>
<dbReference type="FunFam" id="3.40.50.620:FF:000149">
    <property type="entry name" value="Glutamate--tRNA ligase"/>
    <property type="match status" value="1"/>
</dbReference>
<dbReference type="AlphaFoldDB" id="A0AAU7V8P6"/>
<keyword evidence="2 8" id="KW-0963">Cytoplasm</keyword>
<dbReference type="Gene3D" id="3.90.800.10">
    <property type="entry name" value="Glutamyl-tRNA Synthetase, Domain 3"/>
    <property type="match status" value="1"/>
</dbReference>
<evidence type="ECO:0000256" key="8">
    <source>
        <dbReference type="HAMAP-Rule" id="MF_00022"/>
    </source>
</evidence>
<dbReference type="PANTHER" id="PTHR43311:SF2">
    <property type="entry name" value="GLUTAMATE--TRNA LIGASE, MITOCHONDRIAL-RELATED"/>
    <property type="match status" value="1"/>
</dbReference>
<organism evidence="11">
    <name type="scientific">Scrofimicrobium appendicitidis</name>
    <dbReference type="NCBI Taxonomy" id="3079930"/>
    <lineage>
        <taxon>Bacteria</taxon>
        <taxon>Bacillati</taxon>
        <taxon>Actinomycetota</taxon>
        <taxon>Actinomycetes</taxon>
        <taxon>Actinomycetales</taxon>
        <taxon>Actinomycetaceae</taxon>
        <taxon>Scrofimicrobium</taxon>
    </lineage>
</organism>
<evidence type="ECO:0000256" key="4">
    <source>
        <dbReference type="ARBA" id="ARBA00022741"/>
    </source>
</evidence>
<comment type="catalytic activity">
    <reaction evidence="8">
        <text>tRNA(Glu) + L-glutamate + ATP = L-glutamyl-tRNA(Glu) + AMP + diphosphate</text>
        <dbReference type="Rhea" id="RHEA:23540"/>
        <dbReference type="Rhea" id="RHEA-COMP:9663"/>
        <dbReference type="Rhea" id="RHEA-COMP:9680"/>
        <dbReference type="ChEBI" id="CHEBI:29985"/>
        <dbReference type="ChEBI" id="CHEBI:30616"/>
        <dbReference type="ChEBI" id="CHEBI:33019"/>
        <dbReference type="ChEBI" id="CHEBI:78442"/>
        <dbReference type="ChEBI" id="CHEBI:78520"/>
        <dbReference type="ChEBI" id="CHEBI:456215"/>
        <dbReference type="EC" id="6.1.1.17"/>
    </reaction>
</comment>
<evidence type="ECO:0000256" key="1">
    <source>
        <dbReference type="ARBA" id="ARBA00007894"/>
    </source>
</evidence>
<dbReference type="Gene3D" id="1.10.10.350">
    <property type="match status" value="1"/>
</dbReference>
<dbReference type="InterPro" id="IPR008925">
    <property type="entry name" value="aa_tRNA-synth_I_cd-bd_sf"/>
</dbReference>
<name>A0AAU7V8P6_9ACTO</name>
<evidence type="ECO:0000256" key="7">
    <source>
        <dbReference type="ARBA" id="ARBA00023146"/>
    </source>
</evidence>
<dbReference type="Gene3D" id="1.10.1160.10">
    <property type="entry name" value="Glutamyl-trna Synthetase, Domain 2"/>
    <property type="match status" value="1"/>
</dbReference>
<evidence type="ECO:0000256" key="5">
    <source>
        <dbReference type="ARBA" id="ARBA00022840"/>
    </source>
</evidence>
<dbReference type="NCBIfam" id="TIGR00464">
    <property type="entry name" value="gltX_bact"/>
    <property type="match status" value="1"/>
</dbReference>
<dbReference type="Pfam" id="PF00749">
    <property type="entry name" value="tRNA-synt_1c"/>
    <property type="match status" value="1"/>
</dbReference>
<dbReference type="InterPro" id="IPR014729">
    <property type="entry name" value="Rossmann-like_a/b/a_fold"/>
</dbReference>
<dbReference type="InterPro" id="IPR045462">
    <property type="entry name" value="aa-tRNA-synth_I_cd-bd"/>
</dbReference>
<dbReference type="Gene3D" id="1.10.8.70">
    <property type="entry name" value="Glutamate-tRNA synthetase, class I, anticodon-binding domain 1"/>
    <property type="match status" value="1"/>
</dbReference>
<evidence type="ECO:0000256" key="2">
    <source>
        <dbReference type="ARBA" id="ARBA00022490"/>
    </source>
</evidence>
<dbReference type="GO" id="GO:0004818">
    <property type="term" value="F:glutamate-tRNA ligase activity"/>
    <property type="evidence" value="ECO:0007669"/>
    <property type="project" value="UniProtKB-UniRule"/>
</dbReference>
<comment type="subcellular location">
    <subcellularLocation>
        <location evidence="8">Cytoplasm</location>
    </subcellularLocation>
</comment>
<sequence length="501" mass="55866">MDTNNSAIRVRFCPSPTGTPHVGMVRTCLFNWAYARHTGGTFVFRIEDTDAGRDSQESYDQIIESLRWLGLDWDEGIEVGGPHGPYRQSERTEIYREVIDQLIQGGYAYESFSTPEEVEARHVAAGRSPKLGYDGFDRDLTDEQRAAYRAEGREPVIRLRMPDEDITFTDLVRGDVTFKAGSVPDYVIVRANGDPLYTLVNPVDDALMKITHVLRGEDLLSSTPRQVVLYRALIELGVADEMPKFGHLPYVMGEGNKKLSKRDPESNLLLHRQNGMIPEGLLNYLALLGWSIAPDRDIFSMDEMVAAFDIADVNPNPARFDQKKCLAINGDHIRLLEADDFRNRLVPFLAEADLVSATDFEALTEREQQVLTAAAPLIQTRIQVLSEAVGMLGFLFSADESVHVEDDARKTLKDGADRVLETAIEVIEGLAEDQFGVEQLESALREAIVEQMGVKPRLAFGPLRVAVSGRRVSPPLFESMEILGRTTTLGRLRSLRDSLGA</sequence>
<keyword evidence="5 8" id="KW-0067">ATP-binding</keyword>
<dbReference type="InterPro" id="IPR020751">
    <property type="entry name" value="aa-tRNA-synth_I_codon-bd_sub2"/>
</dbReference>
<gene>
    <name evidence="8 11" type="primary">gltX</name>
    <name evidence="11" type="ORF">SAC06_03595</name>
</gene>
<feature type="domain" description="Aminoacyl-tRNA synthetase class I anticodon-binding" evidence="10">
    <location>
        <begin position="345"/>
        <end position="494"/>
    </location>
</feature>
<dbReference type="InterPro" id="IPR033910">
    <property type="entry name" value="GluRS_core"/>
</dbReference>
<feature type="short sequence motif" description="'KMSKS' region" evidence="8">
    <location>
        <begin position="258"/>
        <end position="262"/>
    </location>
</feature>
<dbReference type="GO" id="GO:0005524">
    <property type="term" value="F:ATP binding"/>
    <property type="evidence" value="ECO:0007669"/>
    <property type="project" value="UniProtKB-UniRule"/>
</dbReference>
<keyword evidence="7 8" id="KW-0030">Aminoacyl-tRNA synthetase</keyword>
<feature type="domain" description="Glutamyl/glutaminyl-tRNA synthetase class Ib catalytic" evidence="9">
    <location>
        <begin position="8"/>
        <end position="324"/>
    </location>
</feature>
<dbReference type="InterPro" id="IPR004527">
    <property type="entry name" value="Glu-tRNA-ligase_bac/mito"/>
</dbReference>
<dbReference type="SUPFAM" id="SSF48163">
    <property type="entry name" value="An anticodon-binding domain of class I aminoacyl-tRNA synthetases"/>
    <property type="match status" value="1"/>
</dbReference>
<evidence type="ECO:0000256" key="3">
    <source>
        <dbReference type="ARBA" id="ARBA00022598"/>
    </source>
</evidence>
<dbReference type="InterPro" id="IPR000924">
    <property type="entry name" value="Glu/Gln-tRNA-synth"/>
</dbReference>
<evidence type="ECO:0000313" key="11">
    <source>
        <dbReference type="EMBL" id="XBW08655.1"/>
    </source>
</evidence>
<dbReference type="CDD" id="cd00808">
    <property type="entry name" value="GluRS_core"/>
    <property type="match status" value="1"/>
</dbReference>
<keyword evidence="4 8" id="KW-0547">Nucleotide-binding</keyword>
<dbReference type="InterPro" id="IPR049940">
    <property type="entry name" value="GluQ/Sye"/>
</dbReference>
<dbReference type="Pfam" id="PF19269">
    <property type="entry name" value="Anticodon_2"/>
    <property type="match status" value="1"/>
</dbReference>
<dbReference type="SUPFAM" id="SSF52374">
    <property type="entry name" value="Nucleotidylyl transferase"/>
    <property type="match status" value="1"/>
</dbReference>
<dbReference type="PRINTS" id="PR00987">
    <property type="entry name" value="TRNASYNTHGLU"/>
</dbReference>
<evidence type="ECO:0000259" key="10">
    <source>
        <dbReference type="Pfam" id="PF19269"/>
    </source>
</evidence>
<dbReference type="EC" id="6.1.1.17" evidence="8"/>
<dbReference type="KEGG" id="sapp:SAC06_03595"/>
<evidence type="ECO:0000256" key="6">
    <source>
        <dbReference type="ARBA" id="ARBA00022917"/>
    </source>
</evidence>
<keyword evidence="3 8" id="KW-0436">Ligase</keyword>
<comment type="function">
    <text evidence="8">Catalyzes the attachment of glutamate to tRNA(Glu) in a two-step reaction: glutamate is first activated by ATP to form Glu-AMP and then transferred to the acceptor end of tRNA(Glu).</text>
</comment>
<dbReference type="RefSeq" id="WP_350258855.1">
    <property type="nucleotide sequence ID" value="NZ_CP138335.1"/>
</dbReference>
<evidence type="ECO:0000259" key="9">
    <source>
        <dbReference type="Pfam" id="PF00749"/>
    </source>
</evidence>
<proteinExistence type="inferred from homology"/>
<dbReference type="HAMAP" id="MF_00022">
    <property type="entry name" value="Glu_tRNA_synth_type1"/>
    <property type="match status" value="1"/>
</dbReference>
<dbReference type="GO" id="GO:0006424">
    <property type="term" value="P:glutamyl-tRNA aminoacylation"/>
    <property type="evidence" value="ECO:0007669"/>
    <property type="project" value="UniProtKB-UniRule"/>
</dbReference>
<accession>A0AAU7V8P6</accession>
<dbReference type="InterPro" id="IPR020061">
    <property type="entry name" value="Glu_tRNA_lig_a-bdl"/>
</dbReference>
<dbReference type="PANTHER" id="PTHR43311">
    <property type="entry name" value="GLUTAMATE--TRNA LIGASE"/>
    <property type="match status" value="1"/>
</dbReference>
<comment type="subunit">
    <text evidence="8">Monomer.</text>
</comment>
<feature type="short sequence motif" description="'HIGH' region" evidence="8">
    <location>
        <begin position="14"/>
        <end position="24"/>
    </location>
</feature>
<reference evidence="11" key="1">
    <citation type="submission" date="2023-11" db="EMBL/GenBank/DDBJ databases">
        <title>Scrofimicrobium hongkongense sp. nov., isolated from a patient with peritonitis.</title>
        <authorList>
            <person name="Lao H.Y."/>
            <person name="Wong A.Y.P."/>
            <person name="Ng T.L."/>
            <person name="Wong R.Y.L."/>
            <person name="Yau M.C.Y."/>
            <person name="Lam J.Y.W."/>
            <person name="Siu G.K.H."/>
        </authorList>
    </citation>
    <scope>NUCLEOTIDE SEQUENCE</scope>
    <source>
        <strain evidence="11">R131</strain>
    </source>
</reference>
<dbReference type="InterPro" id="IPR020058">
    <property type="entry name" value="Glu/Gln-tRNA-synth_Ib_cat-dom"/>
</dbReference>
<dbReference type="GO" id="GO:0005829">
    <property type="term" value="C:cytosol"/>
    <property type="evidence" value="ECO:0007669"/>
    <property type="project" value="TreeGrafter"/>
</dbReference>
<dbReference type="GO" id="GO:0000049">
    <property type="term" value="F:tRNA binding"/>
    <property type="evidence" value="ECO:0007669"/>
    <property type="project" value="InterPro"/>
</dbReference>
<feature type="binding site" evidence="8">
    <location>
        <position position="261"/>
    </location>
    <ligand>
        <name>ATP</name>
        <dbReference type="ChEBI" id="CHEBI:30616"/>
    </ligand>
</feature>
<comment type="caution">
    <text evidence="8">Lacks conserved residue(s) required for the propagation of feature annotation.</text>
</comment>
<dbReference type="InterPro" id="IPR020752">
    <property type="entry name" value="Glu-tRNA-synth_I_codon-bd_sub1"/>
</dbReference>
<dbReference type="EMBL" id="CP138335">
    <property type="protein sequence ID" value="XBW08655.1"/>
    <property type="molecule type" value="Genomic_DNA"/>
</dbReference>
<dbReference type="GO" id="GO:0008270">
    <property type="term" value="F:zinc ion binding"/>
    <property type="evidence" value="ECO:0007669"/>
    <property type="project" value="InterPro"/>
</dbReference>